<gene>
    <name evidence="1" type="ORF">M5K25_023677</name>
</gene>
<evidence type="ECO:0000313" key="1">
    <source>
        <dbReference type="EMBL" id="KAL0909145.1"/>
    </source>
</evidence>
<keyword evidence="2" id="KW-1185">Reference proteome</keyword>
<name>A0ABD0U8L7_DENTH</name>
<dbReference type="EMBL" id="JANQDX010000017">
    <property type="protein sequence ID" value="KAL0909145.1"/>
    <property type="molecule type" value="Genomic_DNA"/>
</dbReference>
<evidence type="ECO:0008006" key="3">
    <source>
        <dbReference type="Google" id="ProtNLM"/>
    </source>
</evidence>
<sequence length="436" mass="48990">MKKEGNGIDNERQPIIGNMHPIIGNRQLIICVQSSSIKASEDQFRDPTTFRSPQPLTIFQVGQTKRASALLNSRRRGGDAGRLPKFSVNNRGLEQKKIESFLQPERVGSSEQAQIALLRSEFSLYTRKVDGIITPPLNRKRGIQLARIKHCCNSENNVMKRRMMGEWMMDPIKIPWFCRPGPSWSLVYLVRGGSRPNLTEGSLSAAMGCFVQGYLIDLGAIGEHTGAGHNRYIVVPFGGRTTRFQRAPSHNRLSCSAIWWQNRLLEDTYHILTSRKLFENESYVRYASFNTIGIGGLGRKGGRRRIQATGLAEFYFGFEWDSDRGLWQEESGEGLSFNRGREIGTAVGEQILRFGGSICRCRKKQRELGWVEKEGVGRWSGGSCEPRLGMVRSAMTKVSKYLIEEDGLRLSDRGGRSDDCMAEVGGKLATARGFRE</sequence>
<accession>A0ABD0U8L7</accession>
<organism evidence="1 2">
    <name type="scientific">Dendrobium thyrsiflorum</name>
    <name type="common">Pinecone-like raceme dendrobium</name>
    <name type="synonym">Orchid</name>
    <dbReference type="NCBI Taxonomy" id="117978"/>
    <lineage>
        <taxon>Eukaryota</taxon>
        <taxon>Viridiplantae</taxon>
        <taxon>Streptophyta</taxon>
        <taxon>Embryophyta</taxon>
        <taxon>Tracheophyta</taxon>
        <taxon>Spermatophyta</taxon>
        <taxon>Magnoliopsida</taxon>
        <taxon>Liliopsida</taxon>
        <taxon>Asparagales</taxon>
        <taxon>Orchidaceae</taxon>
        <taxon>Epidendroideae</taxon>
        <taxon>Malaxideae</taxon>
        <taxon>Dendrobiinae</taxon>
        <taxon>Dendrobium</taxon>
    </lineage>
</organism>
<dbReference type="AlphaFoldDB" id="A0ABD0U8L7"/>
<evidence type="ECO:0000313" key="2">
    <source>
        <dbReference type="Proteomes" id="UP001552299"/>
    </source>
</evidence>
<proteinExistence type="predicted"/>
<protein>
    <recommendedName>
        <fullName evidence="3">Ribosomal protein S3</fullName>
    </recommendedName>
</protein>
<comment type="caution">
    <text evidence="1">The sequence shown here is derived from an EMBL/GenBank/DDBJ whole genome shotgun (WGS) entry which is preliminary data.</text>
</comment>
<reference evidence="1 2" key="1">
    <citation type="journal article" date="2024" name="Plant Biotechnol. J.">
        <title>Dendrobium thyrsiflorum genome and its molecular insights into genes involved in important horticultural traits.</title>
        <authorList>
            <person name="Chen B."/>
            <person name="Wang J.Y."/>
            <person name="Zheng P.J."/>
            <person name="Li K.L."/>
            <person name="Liang Y.M."/>
            <person name="Chen X.F."/>
            <person name="Zhang C."/>
            <person name="Zhao X."/>
            <person name="He X."/>
            <person name="Zhang G.Q."/>
            <person name="Liu Z.J."/>
            <person name="Xu Q."/>
        </authorList>
    </citation>
    <scope>NUCLEOTIDE SEQUENCE [LARGE SCALE GENOMIC DNA]</scope>
    <source>
        <strain evidence="1">GZMU011</strain>
    </source>
</reference>
<dbReference type="Proteomes" id="UP001552299">
    <property type="component" value="Unassembled WGS sequence"/>
</dbReference>